<feature type="transmembrane region" description="Helical" evidence="7">
    <location>
        <begin position="182"/>
        <end position="198"/>
    </location>
</feature>
<dbReference type="GO" id="GO:0005886">
    <property type="term" value="C:plasma membrane"/>
    <property type="evidence" value="ECO:0007669"/>
    <property type="project" value="UniProtKB-SubCell"/>
</dbReference>
<keyword evidence="6 7" id="KW-0472">Membrane</keyword>
<reference evidence="9" key="1">
    <citation type="submission" date="2018-07" db="EMBL/GenBank/DDBJ databases">
        <authorList>
            <consortium name="PulseNet: The National Subtyping Network for Foodborne Disease Surveillance"/>
            <person name="Tarr C.L."/>
            <person name="Trees E."/>
            <person name="Katz L.S."/>
            <person name="Carleton-Romer H.A."/>
            <person name="Stroika S."/>
            <person name="Kucerova Z."/>
            <person name="Roache K.F."/>
            <person name="Sabol A.L."/>
            <person name="Besser J."/>
            <person name="Gerner-Smidt P."/>
        </authorList>
    </citation>
    <scope>NUCLEOTIDE SEQUENCE</scope>
    <source>
        <strain evidence="9">2013K-0359</strain>
    </source>
</reference>
<feature type="domain" description="Acyltransferase 3" evidence="8">
    <location>
        <begin position="7"/>
        <end position="319"/>
    </location>
</feature>
<feature type="transmembrane region" description="Helical" evidence="7">
    <location>
        <begin position="76"/>
        <end position="96"/>
    </location>
</feature>
<dbReference type="PANTHER" id="PTHR40074">
    <property type="entry name" value="O-ACETYLTRANSFERASE WECH"/>
    <property type="match status" value="1"/>
</dbReference>
<feature type="transmembrane region" description="Helical" evidence="7">
    <location>
        <begin position="210"/>
        <end position="228"/>
    </location>
</feature>
<evidence type="ECO:0000256" key="7">
    <source>
        <dbReference type="SAM" id="Phobius"/>
    </source>
</evidence>
<evidence type="ECO:0000256" key="3">
    <source>
        <dbReference type="ARBA" id="ARBA00022475"/>
    </source>
</evidence>
<dbReference type="InterPro" id="IPR002656">
    <property type="entry name" value="Acyl_transf_3_dom"/>
</dbReference>
<evidence type="ECO:0000256" key="6">
    <source>
        <dbReference type="ARBA" id="ARBA00023136"/>
    </source>
</evidence>
<feature type="transmembrane region" description="Helical" evidence="7">
    <location>
        <begin position="122"/>
        <end position="144"/>
    </location>
</feature>
<evidence type="ECO:0000313" key="9">
    <source>
        <dbReference type="EMBL" id="ECZ8068111.1"/>
    </source>
</evidence>
<feature type="transmembrane region" description="Helical" evidence="7">
    <location>
        <begin position="46"/>
        <end position="64"/>
    </location>
</feature>
<evidence type="ECO:0000259" key="8">
    <source>
        <dbReference type="Pfam" id="PF01757"/>
    </source>
</evidence>
<feature type="transmembrane region" description="Helical" evidence="7">
    <location>
        <begin position="151"/>
        <end position="170"/>
    </location>
</feature>
<comment type="caution">
    <text evidence="9">The sequence shown here is derived from an EMBL/GenBank/DDBJ whole genome shotgun (WGS) entry which is preliminary data.</text>
</comment>
<evidence type="ECO:0000256" key="5">
    <source>
        <dbReference type="ARBA" id="ARBA00022989"/>
    </source>
</evidence>
<accession>A0A625CCP8</accession>
<dbReference type="EMBL" id="AALHWI010000007">
    <property type="protein sequence ID" value="ECZ8068111.1"/>
    <property type="molecule type" value="Genomic_DNA"/>
</dbReference>
<dbReference type="PANTHER" id="PTHR40074:SF2">
    <property type="entry name" value="O-ACETYLTRANSFERASE WECH"/>
    <property type="match status" value="1"/>
</dbReference>
<feature type="transmembrane region" description="Helical" evidence="7">
    <location>
        <begin position="7"/>
        <end position="26"/>
    </location>
</feature>
<feature type="transmembrane region" description="Helical" evidence="7">
    <location>
        <begin position="234"/>
        <end position="255"/>
    </location>
</feature>
<sequence>MKERDLNIDFLRILACIFVIGIHATYNFNPHGLMDFNNYAGLILHSIFRSGLPIFFIISGYYLLNSNIKSIKSFYLKRFINIIVPFIIYSFLHFLIMNRDSTLSINICSDYFLKILNGSLSVHFWFVYVIIGMYLFTPVFSYIINSISDRTLNLSFIALLIAYLINMYSINLTIINIKIFEIPYLNYWYLYFFIGGYIGRKKFTMSKEAALSFIFLGYALTAVSIYKTKDYPHLMPFDAGINMIILSTSIFLFFARTDFTVSRGVTLIPLISKHTYGVYLIHMAILNVIYIYFMTRNIVYNAFMMICACFIISLIISYVTDNILINRITMLSGVSRILSTPDRK</sequence>
<evidence type="ECO:0000256" key="4">
    <source>
        <dbReference type="ARBA" id="ARBA00022692"/>
    </source>
</evidence>
<gene>
    <name evidence="9" type="ORF">NE17_12260</name>
</gene>
<name>A0A625CCP8_SALER</name>
<comment type="similarity">
    <text evidence="2">Belongs to the acyltransferase 3 family.</text>
</comment>
<keyword evidence="9" id="KW-0012">Acyltransferase</keyword>
<keyword evidence="4 7" id="KW-0812">Transmembrane</keyword>
<proteinExistence type="inferred from homology"/>
<keyword evidence="3" id="KW-1003">Cell membrane</keyword>
<evidence type="ECO:0000256" key="2">
    <source>
        <dbReference type="ARBA" id="ARBA00007400"/>
    </source>
</evidence>
<dbReference type="GO" id="GO:0009246">
    <property type="term" value="P:enterobacterial common antigen biosynthetic process"/>
    <property type="evidence" value="ECO:0007669"/>
    <property type="project" value="TreeGrafter"/>
</dbReference>
<comment type="subcellular location">
    <subcellularLocation>
        <location evidence="1">Cell membrane</location>
        <topology evidence="1">Multi-pass membrane protein</topology>
    </subcellularLocation>
</comment>
<feature type="transmembrane region" description="Helical" evidence="7">
    <location>
        <begin position="276"/>
        <end position="293"/>
    </location>
</feature>
<keyword evidence="5 7" id="KW-1133">Transmembrane helix</keyword>
<keyword evidence="9" id="KW-0808">Transferase</keyword>
<dbReference type="GO" id="GO:0016413">
    <property type="term" value="F:O-acetyltransferase activity"/>
    <property type="evidence" value="ECO:0007669"/>
    <property type="project" value="TreeGrafter"/>
</dbReference>
<organism evidence="9">
    <name type="scientific">Salmonella enterica</name>
    <name type="common">Salmonella choleraesuis</name>
    <dbReference type="NCBI Taxonomy" id="28901"/>
    <lineage>
        <taxon>Bacteria</taxon>
        <taxon>Pseudomonadati</taxon>
        <taxon>Pseudomonadota</taxon>
        <taxon>Gammaproteobacteria</taxon>
        <taxon>Enterobacterales</taxon>
        <taxon>Enterobacteriaceae</taxon>
        <taxon>Salmonella</taxon>
    </lineage>
</organism>
<evidence type="ECO:0000256" key="1">
    <source>
        <dbReference type="ARBA" id="ARBA00004651"/>
    </source>
</evidence>
<dbReference type="Pfam" id="PF01757">
    <property type="entry name" value="Acyl_transf_3"/>
    <property type="match status" value="1"/>
</dbReference>
<dbReference type="AlphaFoldDB" id="A0A625CCP8"/>
<protein>
    <submittedName>
        <fullName evidence="9">Acyltransferase</fullName>
    </submittedName>
</protein>
<feature type="transmembrane region" description="Helical" evidence="7">
    <location>
        <begin position="299"/>
        <end position="320"/>
    </location>
</feature>